<organism evidence="11">
    <name type="scientific">Homalodisca liturata</name>
    <dbReference type="NCBI Taxonomy" id="320908"/>
    <lineage>
        <taxon>Eukaryota</taxon>
        <taxon>Metazoa</taxon>
        <taxon>Ecdysozoa</taxon>
        <taxon>Arthropoda</taxon>
        <taxon>Hexapoda</taxon>
        <taxon>Insecta</taxon>
        <taxon>Pterygota</taxon>
        <taxon>Neoptera</taxon>
        <taxon>Paraneoptera</taxon>
        <taxon>Hemiptera</taxon>
        <taxon>Auchenorrhyncha</taxon>
        <taxon>Membracoidea</taxon>
        <taxon>Cicadellidae</taxon>
        <taxon>Cicadellinae</taxon>
        <taxon>Proconiini</taxon>
        <taxon>Homalodisca</taxon>
    </lineage>
</organism>
<dbReference type="PROSITE" id="PS51450">
    <property type="entry name" value="LRR"/>
    <property type="match status" value="2"/>
</dbReference>
<dbReference type="Gene3D" id="2.30.30.190">
    <property type="entry name" value="CAP Gly-rich-like domain"/>
    <property type="match status" value="1"/>
</dbReference>
<keyword evidence="7" id="KW-0143">Chaperone</keyword>
<evidence type="ECO:0000259" key="10">
    <source>
        <dbReference type="PROSITE" id="PS50245"/>
    </source>
</evidence>
<dbReference type="InterPro" id="IPR000938">
    <property type="entry name" value="CAP-Gly_domain"/>
</dbReference>
<keyword evidence="5" id="KW-0433">Leucine-rich repeat</keyword>
<evidence type="ECO:0000256" key="5">
    <source>
        <dbReference type="ARBA" id="ARBA00022614"/>
    </source>
</evidence>
<feature type="region of interest" description="Disordered" evidence="9">
    <location>
        <begin position="1"/>
        <end position="23"/>
    </location>
</feature>
<dbReference type="PANTHER" id="PTHR18849">
    <property type="entry name" value="LEUCINE RICH REPEAT PROTEIN"/>
    <property type="match status" value="1"/>
</dbReference>
<evidence type="ECO:0000256" key="3">
    <source>
        <dbReference type="ARBA" id="ARBA00015004"/>
    </source>
</evidence>
<dbReference type="SUPFAM" id="SSF54236">
    <property type="entry name" value="Ubiquitin-like"/>
    <property type="match status" value="1"/>
</dbReference>
<dbReference type="Gene3D" id="3.10.20.90">
    <property type="entry name" value="Phosphatidylinositol 3-kinase Catalytic Subunit, Chain A, domain 1"/>
    <property type="match status" value="1"/>
</dbReference>
<evidence type="ECO:0000256" key="9">
    <source>
        <dbReference type="SAM" id="MobiDB-lite"/>
    </source>
</evidence>
<evidence type="ECO:0000256" key="7">
    <source>
        <dbReference type="ARBA" id="ARBA00023186"/>
    </source>
</evidence>
<evidence type="ECO:0000256" key="2">
    <source>
        <dbReference type="ARBA" id="ARBA00006286"/>
    </source>
</evidence>
<comment type="similarity">
    <text evidence="2">Belongs to the TBCE family.</text>
</comment>
<feature type="non-terminal residue" evidence="11">
    <location>
        <position position="1"/>
    </location>
</feature>
<proteinExistence type="inferred from homology"/>
<evidence type="ECO:0000256" key="6">
    <source>
        <dbReference type="ARBA" id="ARBA00022737"/>
    </source>
</evidence>
<dbReference type="GO" id="GO:0007010">
    <property type="term" value="P:cytoskeleton organization"/>
    <property type="evidence" value="ECO:0007669"/>
    <property type="project" value="TreeGrafter"/>
</dbReference>
<dbReference type="EMBL" id="GECU01025960">
    <property type="protein sequence ID" value="JAS81746.1"/>
    <property type="molecule type" value="Transcribed_RNA"/>
</dbReference>
<dbReference type="CDD" id="cd17044">
    <property type="entry name" value="Ubl_TBCE"/>
    <property type="match status" value="1"/>
</dbReference>
<dbReference type="SUPFAM" id="SSF74924">
    <property type="entry name" value="Cap-Gly domain"/>
    <property type="match status" value="1"/>
</dbReference>
<dbReference type="InterPro" id="IPR036859">
    <property type="entry name" value="CAP-Gly_dom_sf"/>
</dbReference>
<dbReference type="InterPro" id="IPR044079">
    <property type="entry name" value="Ubl_TBCE"/>
</dbReference>
<dbReference type="Gene3D" id="3.80.10.10">
    <property type="entry name" value="Ribonuclease Inhibitor"/>
    <property type="match status" value="2"/>
</dbReference>
<dbReference type="SUPFAM" id="SSF52058">
    <property type="entry name" value="L domain-like"/>
    <property type="match status" value="1"/>
</dbReference>
<feature type="domain" description="CAP-Gly" evidence="10">
    <location>
        <begin position="1"/>
        <end position="35"/>
    </location>
</feature>
<dbReference type="Pfam" id="PF01302">
    <property type="entry name" value="CAP_GLY"/>
    <property type="match status" value="1"/>
</dbReference>
<dbReference type="GO" id="GO:0005737">
    <property type="term" value="C:cytoplasm"/>
    <property type="evidence" value="ECO:0007669"/>
    <property type="project" value="UniProtKB-SubCell"/>
</dbReference>
<protein>
    <recommendedName>
        <fullName evidence="3">Tubulin-specific chaperone E</fullName>
    </recommendedName>
    <alternativeName>
        <fullName evidence="8">Tubulin-folding cofactor E</fullName>
    </alternativeName>
</protein>
<dbReference type="InterPro" id="IPR001611">
    <property type="entry name" value="Leu-rich_rpt"/>
</dbReference>
<dbReference type="InterPro" id="IPR029071">
    <property type="entry name" value="Ubiquitin-like_domsf"/>
</dbReference>
<name>A0A1B6I484_9HEMI</name>
<dbReference type="InterPro" id="IPR032675">
    <property type="entry name" value="LRR_dom_sf"/>
</dbReference>
<dbReference type="PANTHER" id="PTHR18849:SF0">
    <property type="entry name" value="CILIA- AND FLAGELLA-ASSOCIATED PROTEIN 410-RELATED"/>
    <property type="match status" value="1"/>
</dbReference>
<keyword evidence="6" id="KW-0677">Repeat</keyword>
<sequence>LGVEWDDPSRGKHNGSHNGVHYFHTSHPTSGSFIRIEKADFGRSCVSAIQERYGSNELTLTVEELQELQRAMNAPLVEMVGFEEVKQLQSCFSSLEIVCLSKLQVSSAGEGLPSMCPRARHVDLASNLLNSWLQLAEITVNFPAMQFLNISDNRLEIPENPENLTSAFNQMTHLVSGHIDYTWDQICECSKMWPQLERLQVPFNRITNISLPMYALENLIELDLEGNSIAQWEEINKLGTLKKLETLNLCDLGLTNISIPASQNLFPSLQCLMISSNNISKWNDISELEKLPKLEELKFTNNPVQDNLSVETVYYKVVCRIGTLKVLNRKPVTREERRSAELEYLKECGREWLEVSNDEALKTKFVATHPRYPIIVKKYGAAEESELKKTNQSVASSLVRVTLQGPDKAVTMSLPKTMQIKNLLPLVAKMFNTGGAVPTLCRKSSKNAKIIVEMTSPLKTLDYYSVEDGDEISVRW</sequence>
<gene>
    <name evidence="11" type="ORF">g.22846</name>
</gene>
<dbReference type="SMART" id="SM01052">
    <property type="entry name" value="CAP_GLY"/>
    <property type="match status" value="1"/>
</dbReference>
<reference evidence="11" key="1">
    <citation type="submission" date="2015-11" db="EMBL/GenBank/DDBJ databases">
        <title>De novo transcriptome assembly of four potential Pierce s Disease insect vectors from Arizona vineyards.</title>
        <authorList>
            <person name="Tassone E.E."/>
        </authorList>
    </citation>
    <scope>NUCLEOTIDE SEQUENCE</scope>
</reference>
<comment type="subcellular location">
    <subcellularLocation>
        <location evidence="1">Cytoplasm</location>
    </subcellularLocation>
</comment>
<accession>A0A1B6I484</accession>
<dbReference type="PROSITE" id="PS50245">
    <property type="entry name" value="CAP_GLY_2"/>
    <property type="match status" value="1"/>
</dbReference>
<evidence type="ECO:0000256" key="8">
    <source>
        <dbReference type="ARBA" id="ARBA00030180"/>
    </source>
</evidence>
<evidence type="ECO:0000313" key="11">
    <source>
        <dbReference type="EMBL" id="JAS81746.1"/>
    </source>
</evidence>
<evidence type="ECO:0000256" key="4">
    <source>
        <dbReference type="ARBA" id="ARBA00022490"/>
    </source>
</evidence>
<dbReference type="AlphaFoldDB" id="A0A1B6I484"/>
<keyword evidence="4" id="KW-0963">Cytoplasm</keyword>
<evidence type="ECO:0000256" key="1">
    <source>
        <dbReference type="ARBA" id="ARBA00004496"/>
    </source>
</evidence>